<dbReference type="GO" id="GO:0015095">
    <property type="term" value="F:magnesium ion transmembrane transporter activity"/>
    <property type="evidence" value="ECO:0007669"/>
    <property type="project" value="TreeGrafter"/>
</dbReference>
<dbReference type="PANTHER" id="PTHR46494">
    <property type="entry name" value="CORA FAMILY METAL ION TRANSPORTER (EUROFUNG)"/>
    <property type="match status" value="1"/>
</dbReference>
<dbReference type="GO" id="GO:0050897">
    <property type="term" value="F:cobalt ion binding"/>
    <property type="evidence" value="ECO:0007669"/>
    <property type="project" value="TreeGrafter"/>
</dbReference>
<evidence type="ECO:0000313" key="10">
    <source>
        <dbReference type="EMBL" id="KAJ9604253.1"/>
    </source>
</evidence>
<evidence type="ECO:0000256" key="9">
    <source>
        <dbReference type="SAM" id="Phobius"/>
    </source>
</evidence>
<comment type="similarity">
    <text evidence="2">Belongs to the CorA metal ion transporter (MIT) (TC 1.A.35) family.</text>
</comment>
<feature type="compositionally biased region" description="Basic residues" evidence="8">
    <location>
        <begin position="26"/>
        <end position="38"/>
    </location>
</feature>
<comment type="caution">
    <text evidence="10">The sequence shown here is derived from an EMBL/GenBank/DDBJ whole genome shotgun (WGS) entry which is preliminary data.</text>
</comment>
<keyword evidence="11" id="KW-1185">Reference proteome</keyword>
<keyword evidence="5 9" id="KW-0812">Transmembrane</keyword>
<dbReference type="Pfam" id="PF01544">
    <property type="entry name" value="CorA"/>
    <property type="match status" value="1"/>
</dbReference>
<comment type="subcellular location">
    <subcellularLocation>
        <location evidence="1">Cell membrane</location>
        <topology evidence="1">Multi-pass membrane protein</topology>
    </subcellularLocation>
</comment>
<dbReference type="SUPFAM" id="SSF144083">
    <property type="entry name" value="Magnesium transport protein CorA, transmembrane region"/>
    <property type="match status" value="1"/>
</dbReference>
<proteinExistence type="inferred from homology"/>
<dbReference type="PANTHER" id="PTHR46494:SF1">
    <property type="entry name" value="CORA FAMILY METAL ION TRANSPORTER (EUROFUNG)"/>
    <property type="match status" value="1"/>
</dbReference>
<feature type="region of interest" description="Disordered" evidence="8">
    <location>
        <begin position="251"/>
        <end position="276"/>
    </location>
</feature>
<name>A0AA39CDF9_9EURO</name>
<dbReference type="GO" id="GO:0015087">
    <property type="term" value="F:cobalt ion transmembrane transporter activity"/>
    <property type="evidence" value="ECO:0007669"/>
    <property type="project" value="TreeGrafter"/>
</dbReference>
<accession>A0AA39CDF9</accession>
<reference evidence="10" key="1">
    <citation type="submission" date="2022-10" db="EMBL/GenBank/DDBJ databases">
        <title>Culturing micro-colonial fungi from biological soil crusts in the Mojave desert and describing Neophaeococcomyces mojavensis, and introducing the new genera and species Taxawa tesnikishii.</title>
        <authorList>
            <person name="Kurbessoian T."/>
            <person name="Stajich J.E."/>
        </authorList>
    </citation>
    <scope>NUCLEOTIDE SEQUENCE</scope>
    <source>
        <strain evidence="10">TK_41</strain>
    </source>
</reference>
<evidence type="ECO:0000256" key="2">
    <source>
        <dbReference type="ARBA" id="ARBA00009765"/>
    </source>
</evidence>
<dbReference type="Gene3D" id="1.20.58.340">
    <property type="entry name" value="Magnesium transport protein CorA, transmembrane region"/>
    <property type="match status" value="2"/>
</dbReference>
<dbReference type="SUPFAM" id="SSF143865">
    <property type="entry name" value="CorA soluble domain-like"/>
    <property type="match status" value="1"/>
</dbReference>
<evidence type="ECO:0000256" key="1">
    <source>
        <dbReference type="ARBA" id="ARBA00004651"/>
    </source>
</evidence>
<keyword evidence="7 9" id="KW-0472">Membrane</keyword>
<evidence type="ECO:0000313" key="11">
    <source>
        <dbReference type="Proteomes" id="UP001172673"/>
    </source>
</evidence>
<dbReference type="InterPro" id="IPR045861">
    <property type="entry name" value="CorA_cytoplasmic_dom"/>
</dbReference>
<dbReference type="GO" id="GO:0005886">
    <property type="term" value="C:plasma membrane"/>
    <property type="evidence" value="ECO:0007669"/>
    <property type="project" value="UniProtKB-SubCell"/>
</dbReference>
<evidence type="ECO:0000256" key="4">
    <source>
        <dbReference type="ARBA" id="ARBA00022475"/>
    </source>
</evidence>
<dbReference type="GO" id="GO:0000287">
    <property type="term" value="F:magnesium ion binding"/>
    <property type="evidence" value="ECO:0007669"/>
    <property type="project" value="TreeGrafter"/>
</dbReference>
<sequence>MTHGTHVLSSSKRNSTDSEDTSQRPFTRHSRDHGHKRSHEADLEAQDHVTEHHHAHVKIKDNPEHHQHHVDEGTNSPRTLGRTDTVMSKSSIKSLRKRGRAETNNVIYGDMGRTTGWQPGQEPGIDTSDPAPPYSHGSAIGGDSSHMEKLNQRCEITVVDFSNQAVSTTDLDNDNIEEFLQKGPPDWSDVRWINVNGLSWDVIRVLGNHKGLHRLAIEDLIHTKNRTKVDWYSDHTYMVLPLQKLINLEDNESDCSSDEEDKEDSKSDVPQSEYRTRIITERQRRRRENRRKKGAIRTLIDDLRQPMKKTTKKRSTGSTDIVDSLQPSNSFRNAKAGTPWAPKNIRTLQRYHAGPNQDRIDYMERHAVLKPKGIGVSMEQVSIFLCSDNTVLSFFEYSAHDVQTPILHRLQSPGTILRQCSDASMLCQAILDAIIDLAIPVTTAYQDAIGDLELDVLTDPDIHQSNTLYVLTSELGILRSAIAPIVQFIGALKDHKTSALPATVPHSRLASPAAHNMENVDPLSKASSYELKNPNLRKQFASPIIVGGVEISPLTVTYLGDVEDHCLLIQDSYDQMRRNADNLVDLIFNTVSAYQNESMKQLTIVTCFFLPLTFLTGYFGQNFIRFDGVQHHSDAFFWVIAIPVSVVVFLILMKDVMTRWVVRWANKTLIQRGRKRRLQFDGR</sequence>
<dbReference type="EMBL" id="JAPDRK010000019">
    <property type="protein sequence ID" value="KAJ9604253.1"/>
    <property type="molecule type" value="Genomic_DNA"/>
</dbReference>
<keyword evidence="4" id="KW-1003">Cell membrane</keyword>
<dbReference type="Gene3D" id="3.30.460.20">
    <property type="entry name" value="CorA soluble domain-like"/>
    <property type="match status" value="1"/>
</dbReference>
<keyword evidence="6 9" id="KW-1133">Transmembrane helix</keyword>
<dbReference type="AlphaFoldDB" id="A0AA39CDF9"/>
<evidence type="ECO:0000256" key="3">
    <source>
        <dbReference type="ARBA" id="ARBA00022448"/>
    </source>
</evidence>
<dbReference type="InterPro" id="IPR002523">
    <property type="entry name" value="MgTranspt_CorA/ZnTranspt_ZntB"/>
</dbReference>
<feature type="compositionally biased region" description="Basic and acidic residues" evidence="8">
    <location>
        <begin position="39"/>
        <end position="72"/>
    </location>
</feature>
<organism evidence="10 11">
    <name type="scientific">Cladophialophora chaetospira</name>
    <dbReference type="NCBI Taxonomy" id="386627"/>
    <lineage>
        <taxon>Eukaryota</taxon>
        <taxon>Fungi</taxon>
        <taxon>Dikarya</taxon>
        <taxon>Ascomycota</taxon>
        <taxon>Pezizomycotina</taxon>
        <taxon>Eurotiomycetes</taxon>
        <taxon>Chaetothyriomycetidae</taxon>
        <taxon>Chaetothyriales</taxon>
        <taxon>Herpotrichiellaceae</taxon>
        <taxon>Cladophialophora</taxon>
    </lineage>
</organism>
<evidence type="ECO:0000256" key="8">
    <source>
        <dbReference type="SAM" id="MobiDB-lite"/>
    </source>
</evidence>
<feature type="region of interest" description="Disordered" evidence="8">
    <location>
        <begin position="307"/>
        <end position="339"/>
    </location>
</feature>
<evidence type="ECO:0000256" key="5">
    <source>
        <dbReference type="ARBA" id="ARBA00022692"/>
    </source>
</evidence>
<feature type="compositionally biased region" description="Acidic residues" evidence="8">
    <location>
        <begin position="251"/>
        <end position="262"/>
    </location>
</feature>
<evidence type="ECO:0000256" key="7">
    <source>
        <dbReference type="ARBA" id="ARBA00023136"/>
    </source>
</evidence>
<protein>
    <recommendedName>
        <fullName evidence="12">CorA family metal ion transporter</fullName>
    </recommendedName>
</protein>
<evidence type="ECO:0000256" key="6">
    <source>
        <dbReference type="ARBA" id="ARBA00022989"/>
    </source>
</evidence>
<feature type="transmembrane region" description="Helical" evidence="9">
    <location>
        <begin position="602"/>
        <end position="620"/>
    </location>
</feature>
<feature type="region of interest" description="Disordered" evidence="8">
    <location>
        <begin position="1"/>
        <end position="100"/>
    </location>
</feature>
<feature type="transmembrane region" description="Helical" evidence="9">
    <location>
        <begin position="635"/>
        <end position="653"/>
    </location>
</feature>
<evidence type="ECO:0008006" key="12">
    <source>
        <dbReference type="Google" id="ProtNLM"/>
    </source>
</evidence>
<gene>
    <name evidence="10" type="ORF">H2200_011087</name>
</gene>
<keyword evidence="3" id="KW-0813">Transport</keyword>
<dbReference type="Proteomes" id="UP001172673">
    <property type="component" value="Unassembled WGS sequence"/>
</dbReference>
<dbReference type="InterPro" id="IPR045863">
    <property type="entry name" value="CorA_TM1_TM2"/>
</dbReference>